<dbReference type="EMBL" id="MU005972">
    <property type="protein sequence ID" value="KAF2861503.1"/>
    <property type="molecule type" value="Genomic_DNA"/>
</dbReference>
<dbReference type="Proteomes" id="UP000799421">
    <property type="component" value="Unassembled WGS sequence"/>
</dbReference>
<dbReference type="AlphaFoldDB" id="A0A6A7C2B4"/>
<feature type="region of interest" description="Disordered" evidence="1">
    <location>
        <begin position="78"/>
        <end position="145"/>
    </location>
</feature>
<feature type="region of interest" description="Disordered" evidence="1">
    <location>
        <begin position="752"/>
        <end position="806"/>
    </location>
</feature>
<sequence length="806" mass="88732">MRIRASWEFGCLNPCCDASTSPPLTLGPPTPSSSGSDSSSHTSPPSAVGPQVLPAWAEFADHLDCYVDDMVHRRHRTRKPAAALPQGRMPIGTWNSHPVRCSEDGLRPGSSSAAAPSDNDDNTSLSSSPGGVRLWNDQPDAADDHDVGYQQISYPVNRLHDGLSPVSLGHTPGLHSVAQDDGPVIYGNKVVGPEYVKAKHGKANGEVQFAVHRNGDISAQQWSQARGLWEIIGQYSYARQRTEGQLAADRLKGETTVHALQKDSFPYFCAVAKQRELVASGNTSLDFTALLDASLHKYTYMEPSGKEEPHPQPLVGNHGAERQRFNQSSAQESVGAWRLPIPQHNLSNSFAFASRFNNPYPSSDYGYMNGTIGYQRETPIYGDAVPDSAARLRCQAPVWMSTNSNSAFNPQMLSNVRGDMVKHIAERTHMRSHGLLAEEQPKTYSQNMQSPLVLMGESPSRNSSYIATPFRGHRPANLFSAQQVPDPYGTPQHNQVQYAQTPSPIASFNQQDLKKTVANPSGVVPPREYGNESQYPVQHHMYTARNMGTGPFANKKSKTVAEMGVVGGHVFVTNQGRTTEQKEPEPKVELIKPFSNEPIRTIEELDDELLRGWKPKISRHDDPHLWSEFHDKLVADYKAGLPKDQKYENYDLFSAACRKKTSQWHDSLYERVLEGAKLMGDHSGIIYLPSAENGREPVSVTRSVLPFFENMVHYHAKIPGYGDNWGTAPQCAIDLSPTGNHSFFGDAAQKTTDVKTDNGHPEDAGAEANTSMEDAETKVNMWLTGTLGGTKSKAAMGKAPNRRQRD</sequence>
<evidence type="ECO:0000313" key="2">
    <source>
        <dbReference type="EMBL" id="KAF2861503.1"/>
    </source>
</evidence>
<feature type="region of interest" description="Disordered" evidence="1">
    <location>
        <begin position="20"/>
        <end position="49"/>
    </location>
</feature>
<proteinExistence type="predicted"/>
<accession>A0A6A7C2B4</accession>
<keyword evidence="3" id="KW-1185">Reference proteome</keyword>
<name>A0A6A7C2B4_9PEZI</name>
<dbReference type="OrthoDB" id="10251048at2759"/>
<reference evidence="2" key="1">
    <citation type="journal article" date="2020" name="Stud. Mycol.">
        <title>101 Dothideomycetes genomes: a test case for predicting lifestyles and emergence of pathogens.</title>
        <authorList>
            <person name="Haridas S."/>
            <person name="Albert R."/>
            <person name="Binder M."/>
            <person name="Bloem J."/>
            <person name="Labutti K."/>
            <person name="Salamov A."/>
            <person name="Andreopoulos B."/>
            <person name="Baker S."/>
            <person name="Barry K."/>
            <person name="Bills G."/>
            <person name="Bluhm B."/>
            <person name="Cannon C."/>
            <person name="Castanera R."/>
            <person name="Culley D."/>
            <person name="Daum C."/>
            <person name="Ezra D."/>
            <person name="Gonzalez J."/>
            <person name="Henrissat B."/>
            <person name="Kuo A."/>
            <person name="Liang C."/>
            <person name="Lipzen A."/>
            <person name="Lutzoni F."/>
            <person name="Magnuson J."/>
            <person name="Mondo S."/>
            <person name="Nolan M."/>
            <person name="Ohm R."/>
            <person name="Pangilinan J."/>
            <person name="Park H.-J."/>
            <person name="Ramirez L."/>
            <person name="Alfaro M."/>
            <person name="Sun H."/>
            <person name="Tritt A."/>
            <person name="Yoshinaga Y."/>
            <person name="Zwiers L.-H."/>
            <person name="Turgeon B."/>
            <person name="Goodwin S."/>
            <person name="Spatafora J."/>
            <person name="Crous P."/>
            <person name="Grigoriev I."/>
        </authorList>
    </citation>
    <scope>NUCLEOTIDE SEQUENCE</scope>
    <source>
        <strain evidence="2">CBS 480.64</strain>
    </source>
</reference>
<gene>
    <name evidence="2" type="ORF">K470DRAFT_263643</name>
</gene>
<feature type="compositionally biased region" description="Low complexity" evidence="1">
    <location>
        <begin position="110"/>
        <end position="128"/>
    </location>
</feature>
<feature type="compositionally biased region" description="Low complexity" evidence="1">
    <location>
        <begin position="32"/>
        <end position="46"/>
    </location>
</feature>
<protein>
    <submittedName>
        <fullName evidence="2">Uncharacterized protein</fullName>
    </submittedName>
</protein>
<organism evidence="2 3">
    <name type="scientific">Piedraia hortae CBS 480.64</name>
    <dbReference type="NCBI Taxonomy" id="1314780"/>
    <lineage>
        <taxon>Eukaryota</taxon>
        <taxon>Fungi</taxon>
        <taxon>Dikarya</taxon>
        <taxon>Ascomycota</taxon>
        <taxon>Pezizomycotina</taxon>
        <taxon>Dothideomycetes</taxon>
        <taxon>Dothideomycetidae</taxon>
        <taxon>Capnodiales</taxon>
        <taxon>Piedraiaceae</taxon>
        <taxon>Piedraia</taxon>
    </lineage>
</organism>
<evidence type="ECO:0000256" key="1">
    <source>
        <dbReference type="SAM" id="MobiDB-lite"/>
    </source>
</evidence>
<feature type="compositionally biased region" description="Basic and acidic residues" evidence="1">
    <location>
        <begin position="752"/>
        <end position="763"/>
    </location>
</feature>
<evidence type="ECO:0000313" key="3">
    <source>
        <dbReference type="Proteomes" id="UP000799421"/>
    </source>
</evidence>